<dbReference type="AlphaFoldDB" id="A0A923SE57"/>
<sequence length="129" mass="13459">MSHDASPAIQAVSPSPGGAPAAAAAALPTIDRWLVAGHDRIVGVLRDGTSPRHGKKIITSPVVRMRIRDDGARVAQTQSGSRYVLAAPAAGFGAERAEQFVRFKCSVPSSQELPPLSPDLQTGLLKLQG</sequence>
<protein>
    <submittedName>
        <fullName evidence="2">Uncharacterized protein</fullName>
    </submittedName>
</protein>
<keyword evidence="3" id="KW-1185">Reference proteome</keyword>
<feature type="region of interest" description="Disordered" evidence="1">
    <location>
        <begin position="1"/>
        <end position="20"/>
    </location>
</feature>
<organism evidence="2 3">
    <name type="scientific">Ramlibacter cellulosilyticus</name>
    <dbReference type="NCBI Taxonomy" id="2764187"/>
    <lineage>
        <taxon>Bacteria</taxon>
        <taxon>Pseudomonadati</taxon>
        <taxon>Pseudomonadota</taxon>
        <taxon>Betaproteobacteria</taxon>
        <taxon>Burkholderiales</taxon>
        <taxon>Comamonadaceae</taxon>
        <taxon>Ramlibacter</taxon>
    </lineage>
</organism>
<dbReference type="RefSeq" id="WP_187075366.1">
    <property type="nucleotide sequence ID" value="NZ_JACORT010000002.1"/>
</dbReference>
<comment type="caution">
    <text evidence="2">The sequence shown here is derived from an EMBL/GenBank/DDBJ whole genome shotgun (WGS) entry which is preliminary data.</text>
</comment>
<evidence type="ECO:0000313" key="2">
    <source>
        <dbReference type="EMBL" id="MBC5782607.1"/>
    </source>
</evidence>
<name>A0A923SE57_9BURK</name>
<accession>A0A923SE57</accession>
<dbReference type="EMBL" id="JACORT010000002">
    <property type="protein sequence ID" value="MBC5782607.1"/>
    <property type="molecule type" value="Genomic_DNA"/>
</dbReference>
<gene>
    <name evidence="2" type="ORF">H8N03_06595</name>
</gene>
<evidence type="ECO:0000256" key="1">
    <source>
        <dbReference type="SAM" id="MobiDB-lite"/>
    </source>
</evidence>
<dbReference type="Proteomes" id="UP000608513">
    <property type="component" value="Unassembled WGS sequence"/>
</dbReference>
<reference evidence="2" key="1">
    <citation type="submission" date="2020-08" db="EMBL/GenBank/DDBJ databases">
        <title>Ramlibacter sp. USB13 16S ribosomal RNA gene genome sequencing and assembly.</title>
        <authorList>
            <person name="Kang M."/>
        </authorList>
    </citation>
    <scope>NUCLEOTIDE SEQUENCE</scope>
    <source>
        <strain evidence="2">USB13</strain>
    </source>
</reference>
<evidence type="ECO:0000313" key="3">
    <source>
        <dbReference type="Proteomes" id="UP000608513"/>
    </source>
</evidence>
<proteinExistence type="predicted"/>